<organism evidence="2 3">
    <name type="scientific">Cyclonatronum proteinivorum</name>
    <dbReference type="NCBI Taxonomy" id="1457365"/>
    <lineage>
        <taxon>Bacteria</taxon>
        <taxon>Pseudomonadati</taxon>
        <taxon>Balneolota</taxon>
        <taxon>Balneolia</taxon>
        <taxon>Balneolales</taxon>
        <taxon>Cyclonatronaceae</taxon>
        <taxon>Cyclonatronum</taxon>
    </lineage>
</organism>
<sequence length="406" mass="46998">MYGRRSDSARMLKNKFMIRYTATPQELNTAVEHLHAAPEISIDLEFDKNYYRYGFNLCLMQVMADSTCYLVDPLSDDIEIDRTFQPLENPKIPKTCFAFGEDIRLLHTLGCYPKNVLDLSLAANLLNYQPMSLTQLLIEVLGVRTGKAAQMSNWYKRPLTGHQKQYAAEDVMFLPELREQLMDQAEKKGVTSWILEENQVWETEDFAGTGEVDYLKDKDRKGMSEMAWHLYTRLIEFREKIAQKKNMPSYKVIDKSFLRAVATKPGYVEVWHQERGVHPSLRNKNAGYEAQLLVEDSLEEARELGLSDMKPAEKKLSKEKLASIKRYQNIIRHLKQEVFNPVKQQIGREYGENTAAFILNNRVIEAYVSEKPEEILPYRRELIEHTAMSLGMHVEGSVDEAKRSNN</sequence>
<proteinExistence type="predicted"/>
<dbReference type="SUPFAM" id="SSF47819">
    <property type="entry name" value="HRDC-like"/>
    <property type="match status" value="1"/>
</dbReference>
<dbReference type="GO" id="GO:0008408">
    <property type="term" value="F:3'-5' exonuclease activity"/>
    <property type="evidence" value="ECO:0007669"/>
    <property type="project" value="InterPro"/>
</dbReference>
<accession>A0A345UGT1</accession>
<dbReference type="Gene3D" id="3.30.420.10">
    <property type="entry name" value="Ribonuclease H-like superfamily/Ribonuclease H"/>
    <property type="match status" value="1"/>
</dbReference>
<dbReference type="InterPro" id="IPR002562">
    <property type="entry name" value="3'-5'_exonuclease_dom"/>
</dbReference>
<keyword evidence="3" id="KW-1185">Reference proteome</keyword>
<dbReference type="PANTHER" id="PTHR47649">
    <property type="entry name" value="RIBONUCLEASE D"/>
    <property type="match status" value="1"/>
</dbReference>
<protein>
    <submittedName>
        <fullName evidence="2">Ribonuclease D</fullName>
    </submittedName>
</protein>
<dbReference type="InterPro" id="IPR010997">
    <property type="entry name" value="HRDC-like_sf"/>
</dbReference>
<dbReference type="PANTHER" id="PTHR47649:SF1">
    <property type="entry name" value="RIBONUCLEASE D"/>
    <property type="match status" value="1"/>
</dbReference>
<dbReference type="Proteomes" id="UP000254808">
    <property type="component" value="Chromosome"/>
</dbReference>
<dbReference type="Pfam" id="PF01612">
    <property type="entry name" value="DNA_pol_A_exo1"/>
    <property type="match status" value="1"/>
</dbReference>
<name>A0A345UGT1_9BACT</name>
<reference evidence="2 3" key="1">
    <citation type="submission" date="2018-03" db="EMBL/GenBank/DDBJ databases">
        <title>Phenotypic and genomic properties of Cyclonatronum proteinivorum gen. nov., sp. nov., a haloalkaliphilic bacteroidete from soda lakes possessing Na+-translocating rhodopsin.</title>
        <authorList>
            <person name="Toshchakov S.V."/>
            <person name="Korzhenkov A."/>
            <person name="Samarov N.I."/>
            <person name="Kublanov I.V."/>
            <person name="Muntyan M.S."/>
            <person name="Sorokin D.Y."/>
        </authorList>
    </citation>
    <scope>NUCLEOTIDE SEQUENCE [LARGE SCALE GENOMIC DNA]</scope>
    <source>
        <strain evidence="2 3">Omega</strain>
    </source>
</reference>
<dbReference type="EMBL" id="CP027806">
    <property type="protein sequence ID" value="AXI99682.1"/>
    <property type="molecule type" value="Genomic_DNA"/>
</dbReference>
<evidence type="ECO:0000259" key="1">
    <source>
        <dbReference type="SMART" id="SM00474"/>
    </source>
</evidence>
<dbReference type="GO" id="GO:0003676">
    <property type="term" value="F:nucleic acid binding"/>
    <property type="evidence" value="ECO:0007669"/>
    <property type="project" value="InterPro"/>
</dbReference>
<evidence type="ECO:0000313" key="3">
    <source>
        <dbReference type="Proteomes" id="UP000254808"/>
    </source>
</evidence>
<dbReference type="InterPro" id="IPR012337">
    <property type="entry name" value="RNaseH-like_sf"/>
</dbReference>
<dbReference type="GO" id="GO:0000166">
    <property type="term" value="F:nucleotide binding"/>
    <property type="evidence" value="ECO:0007669"/>
    <property type="project" value="InterPro"/>
</dbReference>
<dbReference type="InterPro" id="IPR036397">
    <property type="entry name" value="RNaseH_sf"/>
</dbReference>
<dbReference type="SMART" id="SM00474">
    <property type="entry name" value="35EXOc"/>
    <property type="match status" value="1"/>
</dbReference>
<dbReference type="AlphaFoldDB" id="A0A345UGT1"/>
<dbReference type="GO" id="GO:0006139">
    <property type="term" value="P:nucleobase-containing compound metabolic process"/>
    <property type="evidence" value="ECO:0007669"/>
    <property type="project" value="InterPro"/>
</dbReference>
<feature type="domain" description="3'-5' exonuclease" evidence="1">
    <location>
        <begin position="18"/>
        <end position="186"/>
    </location>
</feature>
<dbReference type="CDD" id="cd06142">
    <property type="entry name" value="RNaseD_exo"/>
    <property type="match status" value="1"/>
</dbReference>
<dbReference type="InterPro" id="IPR051086">
    <property type="entry name" value="RNase_D-like"/>
</dbReference>
<dbReference type="KEGG" id="cprv:CYPRO_0395"/>
<dbReference type="SUPFAM" id="SSF53098">
    <property type="entry name" value="Ribonuclease H-like"/>
    <property type="match status" value="1"/>
</dbReference>
<evidence type="ECO:0000313" key="2">
    <source>
        <dbReference type="EMBL" id="AXI99682.1"/>
    </source>
</evidence>
<gene>
    <name evidence="2" type="ORF">CYPRO_0395</name>
</gene>